<gene>
    <name evidence="1" type="ORF">AUC43_10560</name>
</gene>
<dbReference type="SUPFAM" id="SSF52833">
    <property type="entry name" value="Thioredoxin-like"/>
    <property type="match status" value="1"/>
</dbReference>
<protein>
    <recommendedName>
        <fullName evidence="3">Thioredoxin domain-containing protein</fullName>
    </recommendedName>
</protein>
<dbReference type="KEGG" id="hyg:AUC43_10560"/>
<dbReference type="AlphaFoldDB" id="A0A0U4BQ00"/>
<dbReference type="Gene3D" id="3.40.30.10">
    <property type="entry name" value="Glutaredoxin"/>
    <property type="match status" value="1"/>
</dbReference>
<dbReference type="RefSeq" id="WP_068192884.1">
    <property type="nucleotide sequence ID" value="NZ_CP013909.1"/>
</dbReference>
<dbReference type="Proteomes" id="UP000059542">
    <property type="component" value="Chromosome"/>
</dbReference>
<proteinExistence type="predicted"/>
<name>A0A0U4BQ00_9BACT</name>
<dbReference type="STRING" id="1411621.AUC43_10560"/>
<reference evidence="1 2" key="1">
    <citation type="submission" date="2015-12" db="EMBL/GenBank/DDBJ databases">
        <authorList>
            <person name="Shamseldin A."/>
            <person name="Moawad H."/>
            <person name="Abd El-Rahim W.M."/>
            <person name="Sadowsky M.J."/>
        </authorList>
    </citation>
    <scope>NUCLEOTIDE SEQUENCE [LARGE SCALE GENOMIC DNA]</scope>
    <source>
        <strain evidence="1 2">DG5B</strain>
    </source>
</reference>
<organism evidence="1 2">
    <name type="scientific">Hymenobacter sedentarius</name>
    <dbReference type="NCBI Taxonomy" id="1411621"/>
    <lineage>
        <taxon>Bacteria</taxon>
        <taxon>Pseudomonadati</taxon>
        <taxon>Bacteroidota</taxon>
        <taxon>Cytophagia</taxon>
        <taxon>Cytophagales</taxon>
        <taxon>Hymenobacteraceae</taxon>
        <taxon>Hymenobacter</taxon>
    </lineage>
</organism>
<evidence type="ECO:0000313" key="2">
    <source>
        <dbReference type="Proteomes" id="UP000059542"/>
    </source>
</evidence>
<keyword evidence="2" id="KW-1185">Reference proteome</keyword>
<accession>A0A0U4BQ00</accession>
<dbReference type="EMBL" id="CP013909">
    <property type="protein sequence ID" value="ALW85495.1"/>
    <property type="molecule type" value="Genomic_DNA"/>
</dbReference>
<evidence type="ECO:0000313" key="1">
    <source>
        <dbReference type="EMBL" id="ALW85495.1"/>
    </source>
</evidence>
<sequence>MRPRQTLLLGLLLLLPVLAFLFLFRFGTNRYALPTYLPDRVDSTQVGGKWQRDTVFHQIEPFQLVASSGRVVSSQELGKGLYIAQFFADNAASAQVARQLLRVQEKFRHEPRVKLVTFVLNRDATNTARLSKLAEQYGTIAGKWFFLAGSPDTLKRLTLREFRLTADPKRMPGAVYAANIPAGRLLLIDNQRRVRGIYDGTDGREIDRLLTEVTVQLYDYEHPH</sequence>
<dbReference type="InterPro" id="IPR036249">
    <property type="entry name" value="Thioredoxin-like_sf"/>
</dbReference>
<dbReference type="OrthoDB" id="9811998at2"/>
<evidence type="ECO:0008006" key="3">
    <source>
        <dbReference type="Google" id="ProtNLM"/>
    </source>
</evidence>